<dbReference type="Proteomes" id="UP001055057">
    <property type="component" value="Unassembled WGS sequence"/>
</dbReference>
<proteinExistence type="predicted"/>
<reference evidence="3" key="2">
    <citation type="submission" date="2021-08" db="EMBL/GenBank/DDBJ databases">
        <authorList>
            <person name="Tani A."/>
            <person name="Ola A."/>
            <person name="Ogura Y."/>
            <person name="Katsura K."/>
            <person name="Hayashi T."/>
        </authorList>
    </citation>
    <scope>NUCLEOTIDE SEQUENCE</scope>
    <source>
        <strain evidence="3">DSM 23632</strain>
    </source>
</reference>
<dbReference type="EMBL" id="BPRB01000119">
    <property type="protein sequence ID" value="GJE60145.1"/>
    <property type="molecule type" value="Genomic_DNA"/>
</dbReference>
<keyword evidence="2" id="KW-0472">Membrane</keyword>
<organism evidence="3 4">
    <name type="scientific">Methylobacterium trifolii</name>
    <dbReference type="NCBI Taxonomy" id="1003092"/>
    <lineage>
        <taxon>Bacteria</taxon>
        <taxon>Pseudomonadati</taxon>
        <taxon>Pseudomonadota</taxon>
        <taxon>Alphaproteobacteria</taxon>
        <taxon>Hyphomicrobiales</taxon>
        <taxon>Methylobacteriaceae</taxon>
        <taxon>Methylobacterium</taxon>
    </lineage>
</organism>
<comment type="caution">
    <text evidence="3">The sequence shown here is derived from an EMBL/GenBank/DDBJ whole genome shotgun (WGS) entry which is preliminary data.</text>
</comment>
<dbReference type="InterPro" id="IPR018666">
    <property type="entry name" value="DUF2125"/>
</dbReference>
<keyword evidence="4" id="KW-1185">Reference proteome</keyword>
<accession>A0ABQ4TY05</accession>
<feature type="region of interest" description="Disordered" evidence="1">
    <location>
        <begin position="328"/>
        <end position="348"/>
    </location>
</feature>
<evidence type="ECO:0000313" key="3">
    <source>
        <dbReference type="EMBL" id="GJE60145.1"/>
    </source>
</evidence>
<dbReference type="Pfam" id="PF09898">
    <property type="entry name" value="DUF2125"/>
    <property type="match status" value="1"/>
</dbReference>
<evidence type="ECO:0008006" key="5">
    <source>
        <dbReference type="Google" id="ProtNLM"/>
    </source>
</evidence>
<protein>
    <recommendedName>
        <fullName evidence="5">DUF2125 domain-containing protein</fullName>
    </recommendedName>
</protein>
<evidence type="ECO:0000256" key="2">
    <source>
        <dbReference type="SAM" id="Phobius"/>
    </source>
</evidence>
<dbReference type="RefSeq" id="WP_238182683.1">
    <property type="nucleotide sequence ID" value="NZ_BPRB01000119.1"/>
</dbReference>
<evidence type="ECO:0000313" key="4">
    <source>
        <dbReference type="Proteomes" id="UP001055057"/>
    </source>
</evidence>
<feature type="transmembrane region" description="Helical" evidence="2">
    <location>
        <begin position="25"/>
        <end position="48"/>
    </location>
</feature>
<reference evidence="3" key="1">
    <citation type="journal article" date="2021" name="Front. Microbiol.">
        <title>Comprehensive Comparative Genomics and Phenotyping of Methylobacterium Species.</title>
        <authorList>
            <person name="Alessa O."/>
            <person name="Ogura Y."/>
            <person name="Fujitani Y."/>
            <person name="Takami H."/>
            <person name="Hayashi T."/>
            <person name="Sahin N."/>
            <person name="Tani A."/>
        </authorList>
    </citation>
    <scope>NUCLEOTIDE SEQUENCE</scope>
    <source>
        <strain evidence="3">DSM 23632</strain>
    </source>
</reference>
<sequence length="374" mass="39830">MAQQPVREDLTEAAGMLPARRRSRIGLFLPYVLLLAVAVLWSAAWVYVRARAGSEMDAWIAREANAGRTWTCADRSLTGYPFRIELRCSALTLARADGGFRLGPLTALVQVYQPRHVLFETKGPFHVEQGDLTGDVAWSALEGSFHGTGDGFTRASLVVDAPRIGVAGAAPEPVAVSAKHLELHARPTPGRFESDGAVDVSLRLMQAMAPMADAFVGNADPADLALDATVNRATVLRTGTVARELERWRQAEGSLEIGALSLAKGDRRVQAKGILDIDGAHRPAGQIDLRASGVEALVGAIVGQRFGADRGALVGNLIGGLLGMRRQRDADPAQAEPGKPGDPPLKALPPLRLADGKLLFGGFPIPNVRLPVLY</sequence>
<gene>
    <name evidence="3" type="ORF">MPOCJGCO_2255</name>
</gene>
<evidence type="ECO:0000256" key="1">
    <source>
        <dbReference type="SAM" id="MobiDB-lite"/>
    </source>
</evidence>
<name>A0ABQ4TY05_9HYPH</name>
<keyword evidence="2" id="KW-1133">Transmembrane helix</keyword>
<keyword evidence="2" id="KW-0812">Transmembrane</keyword>